<keyword evidence="4" id="KW-0697">Rotamase</keyword>
<dbReference type="PANTHER" id="PTHR10012">
    <property type="entry name" value="SERINE/THREONINE-PROTEIN PHOSPHATASE 2A REGULATORY SUBUNIT B"/>
    <property type="match status" value="1"/>
</dbReference>
<name>A0A5E4M5W0_9HEMI</name>
<dbReference type="GO" id="GO:0005737">
    <property type="term" value="C:cytoplasm"/>
    <property type="evidence" value="ECO:0007669"/>
    <property type="project" value="UniProtKB-SubCell"/>
</dbReference>
<comment type="subcellular location">
    <subcellularLocation>
        <location evidence="4">Cytoplasm</location>
    </subcellularLocation>
</comment>
<dbReference type="GO" id="GO:0007052">
    <property type="term" value="P:mitotic spindle organization"/>
    <property type="evidence" value="ECO:0007669"/>
    <property type="project" value="TreeGrafter"/>
</dbReference>
<sequence length="183" mass="21154">MDKDNTVIWFPASANLPVEIIGRRVYCRRDMLRWECSQAQADMRVFIERMNVVLAERYRPTATATPDGTENVRKAAEVLGQVTQWAELNRPARNDFMVVPAFGKFHAMLRSKSHDLLVRMYGRPAEHRTVELPAYLEKSFGDADTMEYGPEHEISFCMFLIALFKLHHLTCADEHYVVSVLFD</sequence>
<dbReference type="GO" id="GO:0000159">
    <property type="term" value="C:protein phosphatase type 2A complex"/>
    <property type="evidence" value="ECO:0007669"/>
    <property type="project" value="TreeGrafter"/>
</dbReference>
<evidence type="ECO:0000256" key="4">
    <source>
        <dbReference type="RuleBase" id="RU361210"/>
    </source>
</evidence>
<dbReference type="EMBL" id="CABPRJ010000184">
    <property type="protein sequence ID" value="VVC27550.1"/>
    <property type="molecule type" value="Genomic_DNA"/>
</dbReference>
<dbReference type="SUPFAM" id="SSF140984">
    <property type="entry name" value="PTPA-like"/>
    <property type="match status" value="1"/>
</dbReference>
<dbReference type="EC" id="5.2.1.8" evidence="4"/>
<dbReference type="AlphaFoldDB" id="A0A5E4M5W0"/>
<dbReference type="OrthoDB" id="6600908at2759"/>
<comment type="catalytic activity">
    <reaction evidence="4">
        <text>[protein]-peptidylproline (omega=180) = [protein]-peptidylproline (omega=0)</text>
        <dbReference type="Rhea" id="RHEA:16237"/>
        <dbReference type="Rhea" id="RHEA-COMP:10747"/>
        <dbReference type="Rhea" id="RHEA-COMP:10748"/>
        <dbReference type="ChEBI" id="CHEBI:83833"/>
        <dbReference type="ChEBI" id="CHEBI:83834"/>
        <dbReference type="EC" id="5.2.1.8"/>
    </reaction>
</comment>
<dbReference type="GO" id="GO:0008160">
    <property type="term" value="F:protein tyrosine phosphatase activator activity"/>
    <property type="evidence" value="ECO:0007669"/>
    <property type="project" value="TreeGrafter"/>
</dbReference>
<protein>
    <recommendedName>
        <fullName evidence="2 4">Serine/threonine-protein phosphatase 2A activator</fullName>
        <ecNumber evidence="4">5.2.1.8</ecNumber>
    </recommendedName>
    <alternativeName>
        <fullName evidence="3 4">Phosphotyrosyl phosphatase activator</fullName>
    </alternativeName>
</protein>
<reference evidence="5 6" key="1">
    <citation type="submission" date="2019-08" db="EMBL/GenBank/DDBJ databases">
        <authorList>
            <person name="Alioto T."/>
            <person name="Alioto T."/>
            <person name="Gomez Garrido J."/>
        </authorList>
    </citation>
    <scope>NUCLEOTIDE SEQUENCE [LARGE SCALE GENOMIC DNA]</scope>
</reference>
<keyword evidence="6" id="KW-1185">Reference proteome</keyword>
<evidence type="ECO:0000256" key="3">
    <source>
        <dbReference type="ARBA" id="ARBA00044820"/>
    </source>
</evidence>
<evidence type="ECO:0000313" key="5">
    <source>
        <dbReference type="EMBL" id="VVC27550.1"/>
    </source>
</evidence>
<comment type="function">
    <text evidence="4">PPIases accelerate the folding of proteins. It catalyzes the cis-trans isomerization of proline imidic peptide bonds in oligopeptides.</text>
</comment>
<evidence type="ECO:0000313" key="6">
    <source>
        <dbReference type="Proteomes" id="UP000325440"/>
    </source>
</evidence>
<dbReference type="GO" id="GO:0003755">
    <property type="term" value="F:peptidyl-prolyl cis-trans isomerase activity"/>
    <property type="evidence" value="ECO:0007669"/>
    <property type="project" value="UniProtKB-KW"/>
</dbReference>
<comment type="similarity">
    <text evidence="1 4">Belongs to the PTPA-type PPIase family.</text>
</comment>
<organism evidence="5 6">
    <name type="scientific">Cinara cedri</name>
    <dbReference type="NCBI Taxonomy" id="506608"/>
    <lineage>
        <taxon>Eukaryota</taxon>
        <taxon>Metazoa</taxon>
        <taxon>Ecdysozoa</taxon>
        <taxon>Arthropoda</taxon>
        <taxon>Hexapoda</taxon>
        <taxon>Insecta</taxon>
        <taxon>Pterygota</taxon>
        <taxon>Neoptera</taxon>
        <taxon>Paraneoptera</taxon>
        <taxon>Hemiptera</taxon>
        <taxon>Sternorrhyncha</taxon>
        <taxon>Aphidomorpha</taxon>
        <taxon>Aphidoidea</taxon>
        <taxon>Aphididae</taxon>
        <taxon>Lachninae</taxon>
        <taxon>Cinara</taxon>
    </lineage>
</organism>
<proteinExistence type="inferred from homology"/>
<gene>
    <name evidence="5" type="ORF">CINCED_3A010491</name>
</gene>
<dbReference type="GO" id="GO:0005634">
    <property type="term" value="C:nucleus"/>
    <property type="evidence" value="ECO:0007669"/>
    <property type="project" value="TreeGrafter"/>
</dbReference>
<evidence type="ECO:0000256" key="2">
    <source>
        <dbReference type="ARBA" id="ARBA00044786"/>
    </source>
</evidence>
<dbReference type="PANTHER" id="PTHR10012:SF0">
    <property type="entry name" value="SERINE_THREONINE-PROTEIN PHOSPHATASE 2A ACTIVATOR"/>
    <property type="match status" value="1"/>
</dbReference>
<dbReference type="Pfam" id="PF03095">
    <property type="entry name" value="PTPA"/>
    <property type="match status" value="1"/>
</dbReference>
<dbReference type="InterPro" id="IPR037218">
    <property type="entry name" value="PTPA_sf"/>
</dbReference>
<dbReference type="Proteomes" id="UP000325440">
    <property type="component" value="Unassembled WGS sequence"/>
</dbReference>
<dbReference type="InterPro" id="IPR004327">
    <property type="entry name" value="Phstyr_phstse_ac"/>
</dbReference>
<feature type="non-terminal residue" evidence="5">
    <location>
        <position position="183"/>
    </location>
</feature>
<keyword evidence="4" id="KW-0413">Isomerase</keyword>
<accession>A0A5E4M5W0</accession>
<evidence type="ECO:0000256" key="1">
    <source>
        <dbReference type="ARBA" id="ARBA00011019"/>
    </source>
</evidence>
<keyword evidence="4" id="KW-0963">Cytoplasm</keyword>